<dbReference type="Proteomes" id="UP000644507">
    <property type="component" value="Unassembled WGS sequence"/>
</dbReference>
<keyword evidence="3" id="KW-0808">Transferase</keyword>
<dbReference type="Pfam" id="PF13847">
    <property type="entry name" value="Methyltransf_31"/>
    <property type="match status" value="1"/>
</dbReference>
<protein>
    <submittedName>
        <fullName evidence="3">Methyltransferase type 11</fullName>
    </submittedName>
</protein>
<dbReference type="Gene3D" id="3.40.50.150">
    <property type="entry name" value="Vaccinia Virus protein VP39"/>
    <property type="match status" value="1"/>
</dbReference>
<evidence type="ECO:0000313" key="3">
    <source>
        <dbReference type="EMBL" id="GHC55695.1"/>
    </source>
</evidence>
<dbReference type="GO" id="GO:0032259">
    <property type="term" value="P:methylation"/>
    <property type="evidence" value="ECO:0007669"/>
    <property type="project" value="UniProtKB-KW"/>
</dbReference>
<dbReference type="InterPro" id="IPR029063">
    <property type="entry name" value="SAM-dependent_MTases_sf"/>
</dbReference>
<dbReference type="CDD" id="cd02440">
    <property type="entry name" value="AdoMet_MTases"/>
    <property type="match status" value="1"/>
</dbReference>
<dbReference type="PANTHER" id="PTHR43861:SF1">
    <property type="entry name" value="TRANS-ACONITATE 2-METHYLTRANSFERASE"/>
    <property type="match status" value="1"/>
</dbReference>
<sequence length="253" mass="27916">MNRSLALLVVLLVVAVLGGFFLLKEKPPTGQAPPSPTPTVPRPESYTTGPASRDGIGKFYLGREIAHVMGHQAINWLERDNREAEEAPSAAISALEIQPDDVIADIGAGSGYYTFRLAPLVPRGRVIAIDIQPEMIEFLTNRARGKGVKNVQPHLSTITSLELPPESLDSAILVDVYHEFSHPVEMLASLYSALKPGGRLFLLEYRGEDPEVPIKPLHKMTEAQAIKEMKASGLEHVKTLHHLPWQHLMIFEK</sequence>
<gene>
    <name evidence="3" type="ORF">GCM10007100_23030</name>
</gene>
<keyword evidence="4" id="KW-1185">Reference proteome</keyword>
<feature type="domain" description="Methyltransferase" evidence="2">
    <location>
        <begin position="100"/>
        <end position="228"/>
    </location>
</feature>
<feature type="compositionally biased region" description="Pro residues" evidence="1">
    <location>
        <begin position="30"/>
        <end position="41"/>
    </location>
</feature>
<reference evidence="3" key="1">
    <citation type="journal article" date="2014" name="Int. J. Syst. Evol. Microbiol.">
        <title>Complete genome sequence of Corynebacterium casei LMG S-19264T (=DSM 44701T), isolated from a smear-ripened cheese.</title>
        <authorList>
            <consortium name="US DOE Joint Genome Institute (JGI-PGF)"/>
            <person name="Walter F."/>
            <person name="Albersmeier A."/>
            <person name="Kalinowski J."/>
            <person name="Ruckert C."/>
        </authorList>
    </citation>
    <scope>NUCLEOTIDE SEQUENCE</scope>
    <source>
        <strain evidence="3">KCTC 12988</strain>
    </source>
</reference>
<dbReference type="SUPFAM" id="SSF53335">
    <property type="entry name" value="S-adenosyl-L-methionine-dependent methyltransferases"/>
    <property type="match status" value="1"/>
</dbReference>
<organism evidence="3 4">
    <name type="scientific">Roseibacillus persicicus</name>
    <dbReference type="NCBI Taxonomy" id="454148"/>
    <lineage>
        <taxon>Bacteria</taxon>
        <taxon>Pseudomonadati</taxon>
        <taxon>Verrucomicrobiota</taxon>
        <taxon>Verrucomicrobiia</taxon>
        <taxon>Verrucomicrobiales</taxon>
        <taxon>Verrucomicrobiaceae</taxon>
        <taxon>Roseibacillus</taxon>
    </lineage>
</organism>
<evidence type="ECO:0000256" key="1">
    <source>
        <dbReference type="SAM" id="MobiDB-lite"/>
    </source>
</evidence>
<dbReference type="InterPro" id="IPR025714">
    <property type="entry name" value="Methyltranfer_dom"/>
</dbReference>
<accession>A0A918TTB5</accession>
<proteinExistence type="predicted"/>
<evidence type="ECO:0000259" key="2">
    <source>
        <dbReference type="Pfam" id="PF13847"/>
    </source>
</evidence>
<dbReference type="AlphaFoldDB" id="A0A918TTB5"/>
<dbReference type="GO" id="GO:0008168">
    <property type="term" value="F:methyltransferase activity"/>
    <property type="evidence" value="ECO:0007669"/>
    <property type="project" value="UniProtKB-KW"/>
</dbReference>
<evidence type="ECO:0000313" key="4">
    <source>
        <dbReference type="Proteomes" id="UP000644507"/>
    </source>
</evidence>
<keyword evidence="3" id="KW-0489">Methyltransferase</keyword>
<dbReference type="PANTHER" id="PTHR43861">
    <property type="entry name" value="TRANS-ACONITATE 2-METHYLTRANSFERASE-RELATED"/>
    <property type="match status" value="1"/>
</dbReference>
<comment type="caution">
    <text evidence="3">The sequence shown here is derived from an EMBL/GenBank/DDBJ whole genome shotgun (WGS) entry which is preliminary data.</text>
</comment>
<name>A0A918TTB5_9BACT</name>
<dbReference type="EMBL" id="BMXI01000009">
    <property type="protein sequence ID" value="GHC55695.1"/>
    <property type="molecule type" value="Genomic_DNA"/>
</dbReference>
<dbReference type="RefSeq" id="WP_189570111.1">
    <property type="nucleotide sequence ID" value="NZ_BMXI01000009.1"/>
</dbReference>
<feature type="region of interest" description="Disordered" evidence="1">
    <location>
        <begin position="27"/>
        <end position="53"/>
    </location>
</feature>
<reference evidence="3" key="2">
    <citation type="submission" date="2020-09" db="EMBL/GenBank/DDBJ databases">
        <authorList>
            <person name="Sun Q."/>
            <person name="Kim S."/>
        </authorList>
    </citation>
    <scope>NUCLEOTIDE SEQUENCE</scope>
    <source>
        <strain evidence="3">KCTC 12988</strain>
    </source>
</reference>